<comment type="caution">
    <text evidence="1">The sequence shown here is derived from an EMBL/GenBank/DDBJ whole genome shotgun (WGS) entry which is preliminary data.</text>
</comment>
<name>A0ACB7V8V8_DIOAL</name>
<gene>
    <name evidence="1" type="ORF">IHE45_11G104100</name>
</gene>
<evidence type="ECO:0000313" key="2">
    <source>
        <dbReference type="Proteomes" id="UP000827976"/>
    </source>
</evidence>
<accession>A0ACB7V8V8</accession>
<protein>
    <submittedName>
        <fullName evidence="1">Zinc finger NHR/GATA-type protein</fullName>
    </submittedName>
</protein>
<dbReference type="EMBL" id="CM037021">
    <property type="protein sequence ID" value="KAH7669861.1"/>
    <property type="molecule type" value="Genomic_DNA"/>
</dbReference>
<sequence length="298" mass="31917">MYAAVHDPLPIPASPDTDAGEDNSIARACALPLPMQMQGHQGGSSQLTLSFQGEAYVFDSVSPERVQAVLLLLGGHEVPSDAADLRAPLLPNSRASSDVSRSSSNARRQKAMIRYREKRKNMSFEKKIIYEVRKDVASRMKRHKGQFASSKSKLDEVASCLSGWDPSQYNGQEAHQTHCQHCGISKDSTPMMRRGPGGPKSLCNACGLTWANKGTLRNLRQSSFCGPVSQSVSTNEQSDASDSDVASKCQNRLVPAAPNGQISEVIGGIGLGCPGPLDEDNAGQLQWITGLGKGAFCS</sequence>
<proteinExistence type="predicted"/>
<evidence type="ECO:0000313" key="1">
    <source>
        <dbReference type="EMBL" id="KAH7669861.1"/>
    </source>
</evidence>
<organism evidence="1 2">
    <name type="scientific">Dioscorea alata</name>
    <name type="common">Purple yam</name>
    <dbReference type="NCBI Taxonomy" id="55571"/>
    <lineage>
        <taxon>Eukaryota</taxon>
        <taxon>Viridiplantae</taxon>
        <taxon>Streptophyta</taxon>
        <taxon>Embryophyta</taxon>
        <taxon>Tracheophyta</taxon>
        <taxon>Spermatophyta</taxon>
        <taxon>Magnoliopsida</taxon>
        <taxon>Liliopsida</taxon>
        <taxon>Dioscoreales</taxon>
        <taxon>Dioscoreaceae</taxon>
        <taxon>Dioscorea</taxon>
    </lineage>
</organism>
<reference evidence="2" key="1">
    <citation type="journal article" date="2022" name="Nat. Commun.">
        <title>Chromosome evolution and the genetic basis of agronomically important traits in greater yam.</title>
        <authorList>
            <person name="Bredeson J.V."/>
            <person name="Lyons J.B."/>
            <person name="Oniyinde I.O."/>
            <person name="Okereke N.R."/>
            <person name="Kolade O."/>
            <person name="Nnabue I."/>
            <person name="Nwadili C.O."/>
            <person name="Hribova E."/>
            <person name="Parker M."/>
            <person name="Nwogha J."/>
            <person name="Shu S."/>
            <person name="Carlson J."/>
            <person name="Kariba R."/>
            <person name="Muthemba S."/>
            <person name="Knop K."/>
            <person name="Barton G.J."/>
            <person name="Sherwood A.V."/>
            <person name="Lopez-Montes A."/>
            <person name="Asiedu R."/>
            <person name="Jamnadass R."/>
            <person name="Muchugi A."/>
            <person name="Goodstein D."/>
            <person name="Egesi C.N."/>
            <person name="Featherston J."/>
            <person name="Asfaw A."/>
            <person name="Simpson G.G."/>
            <person name="Dolezel J."/>
            <person name="Hendre P.S."/>
            <person name="Van Deynze A."/>
            <person name="Kumar P.L."/>
            <person name="Obidiegwu J.E."/>
            <person name="Bhattacharjee R."/>
            <person name="Rokhsar D.S."/>
        </authorList>
    </citation>
    <scope>NUCLEOTIDE SEQUENCE [LARGE SCALE GENOMIC DNA]</scope>
    <source>
        <strain evidence="2">cv. TDa95/00328</strain>
    </source>
</reference>
<keyword evidence="2" id="KW-1185">Reference proteome</keyword>
<dbReference type="Proteomes" id="UP000827976">
    <property type="component" value="Chromosome 11"/>
</dbReference>